<dbReference type="InterPro" id="IPR050126">
    <property type="entry name" value="Ap4A_hydrolase"/>
</dbReference>
<evidence type="ECO:0000313" key="3">
    <source>
        <dbReference type="Proteomes" id="UP000027446"/>
    </source>
</evidence>
<dbReference type="GO" id="GO:0016791">
    <property type="term" value="F:phosphatase activity"/>
    <property type="evidence" value="ECO:0007669"/>
    <property type="project" value="TreeGrafter"/>
</dbReference>
<reference evidence="2 3" key="1">
    <citation type="journal article" date="2014" name="Antonie Van Leeuwenhoek">
        <title>Hyphomonas beringensis sp. nov. and Hyphomonas chukchiensis sp. nov., isolated from surface seawater of the Bering Sea and Chukchi Sea.</title>
        <authorList>
            <person name="Li C."/>
            <person name="Lai Q."/>
            <person name="Li G."/>
            <person name="Dong C."/>
            <person name="Wang J."/>
            <person name="Liao Y."/>
            <person name="Shao Z."/>
        </authorList>
    </citation>
    <scope>NUCLEOTIDE SEQUENCE [LARGE SCALE GENOMIC DNA]</scope>
    <source>
        <strain evidence="2 3">MHS-3</strain>
    </source>
</reference>
<comment type="caution">
    <text evidence="2">The sequence shown here is derived from an EMBL/GenBank/DDBJ whole genome shotgun (WGS) entry which is preliminary data.</text>
</comment>
<dbReference type="SUPFAM" id="SSF56300">
    <property type="entry name" value="Metallo-dependent phosphatases"/>
    <property type="match status" value="1"/>
</dbReference>
<evidence type="ECO:0000313" key="2">
    <source>
        <dbReference type="EMBL" id="KCZ82683.1"/>
    </source>
</evidence>
<gene>
    <name evidence="2" type="ORF">HAD_16517</name>
</gene>
<dbReference type="Gene3D" id="3.60.21.10">
    <property type="match status" value="1"/>
</dbReference>
<dbReference type="Proteomes" id="UP000027446">
    <property type="component" value="Unassembled WGS sequence"/>
</dbReference>
<dbReference type="GO" id="GO:0005737">
    <property type="term" value="C:cytoplasm"/>
    <property type="evidence" value="ECO:0007669"/>
    <property type="project" value="TreeGrafter"/>
</dbReference>
<dbReference type="EMBL" id="ARYH01000004">
    <property type="protein sequence ID" value="KCZ82683.1"/>
    <property type="molecule type" value="Genomic_DNA"/>
</dbReference>
<proteinExistence type="predicted"/>
<dbReference type="STRING" id="1280949.HAD_16517"/>
<dbReference type="CDD" id="cd00144">
    <property type="entry name" value="MPP_PPP_family"/>
    <property type="match status" value="1"/>
</dbReference>
<dbReference type="InterPro" id="IPR004843">
    <property type="entry name" value="Calcineurin-like_PHP"/>
</dbReference>
<dbReference type="InterPro" id="IPR029052">
    <property type="entry name" value="Metallo-depent_PP-like"/>
</dbReference>
<dbReference type="PANTHER" id="PTHR42850:SF4">
    <property type="entry name" value="ZINC-DEPENDENT ENDOPOLYPHOSPHATASE"/>
    <property type="match status" value="1"/>
</dbReference>
<keyword evidence="3" id="KW-1185">Reference proteome</keyword>
<dbReference type="AlphaFoldDB" id="A0A069E071"/>
<dbReference type="OrthoDB" id="9807890at2"/>
<dbReference type="PANTHER" id="PTHR42850">
    <property type="entry name" value="METALLOPHOSPHOESTERASE"/>
    <property type="match status" value="1"/>
</dbReference>
<feature type="domain" description="Calcineurin-like phosphoesterase" evidence="1">
    <location>
        <begin position="1"/>
        <end position="204"/>
    </location>
</feature>
<dbReference type="eggNOG" id="COG0639">
    <property type="taxonomic scope" value="Bacteria"/>
</dbReference>
<dbReference type="Pfam" id="PF00149">
    <property type="entry name" value="Metallophos"/>
    <property type="match status" value="1"/>
</dbReference>
<sequence length="270" mass="29185">MKTAIIGDVHGAIGPLQALVAALDLCAGDRLVFVGDLVDKGPDSAGVVKFVRKLSETAPYEVILIEGNHEDRHRRYHINTAERPKVARTMAADAPELTALDAELSASDRAFLATAVPFLHLPEWGALVVHGGIPGTHRSFPETVEQASLWHGRRAKAFRKILRTRYVSAETGEYLALGANQPDDPFWAEVYDGRFGHVIFGHQPWLDGPACFAHATGLDTAAVHGGTLTALVLPQTGAPYFKSVPGIDYAPRKTAEWPDHPGGALKLIRP</sequence>
<name>A0A069E071_9PROT</name>
<organism evidence="2 3">
    <name type="scientific">Hyphomonas adhaerens MHS-3</name>
    <dbReference type="NCBI Taxonomy" id="1280949"/>
    <lineage>
        <taxon>Bacteria</taxon>
        <taxon>Pseudomonadati</taxon>
        <taxon>Pseudomonadota</taxon>
        <taxon>Alphaproteobacteria</taxon>
        <taxon>Hyphomonadales</taxon>
        <taxon>Hyphomonadaceae</taxon>
        <taxon>Hyphomonas</taxon>
    </lineage>
</organism>
<protein>
    <submittedName>
        <fullName evidence="2">Phosphatase</fullName>
    </submittedName>
</protein>
<evidence type="ECO:0000259" key="1">
    <source>
        <dbReference type="Pfam" id="PF00149"/>
    </source>
</evidence>
<dbReference type="RefSeq" id="WP_051596418.1">
    <property type="nucleotide sequence ID" value="NZ_ARYH01000004.1"/>
</dbReference>
<dbReference type="PATRIC" id="fig|1280949.3.peg.3352"/>
<accession>A0A069E071</accession>